<dbReference type="Pfam" id="PF02601">
    <property type="entry name" value="Exonuc_VII_L"/>
    <property type="match status" value="1"/>
</dbReference>
<comment type="subcellular location">
    <subcellularLocation>
        <location evidence="5 6">Cytoplasm</location>
    </subcellularLocation>
</comment>
<keyword evidence="7" id="KW-0175">Coiled coil</keyword>
<comment type="similarity">
    <text evidence="5 6">Belongs to the XseA family.</text>
</comment>
<dbReference type="HAMAP" id="MF_00378">
    <property type="entry name" value="Exonuc_7_L"/>
    <property type="match status" value="1"/>
</dbReference>
<dbReference type="EMBL" id="DVHE01000048">
    <property type="protein sequence ID" value="HIR50843.1"/>
    <property type="molecule type" value="Genomic_DNA"/>
</dbReference>
<dbReference type="GO" id="GO:0003676">
    <property type="term" value="F:nucleic acid binding"/>
    <property type="evidence" value="ECO:0007669"/>
    <property type="project" value="InterPro"/>
</dbReference>
<dbReference type="GO" id="GO:0005737">
    <property type="term" value="C:cytoplasm"/>
    <property type="evidence" value="ECO:0007669"/>
    <property type="project" value="UniProtKB-SubCell"/>
</dbReference>
<evidence type="ECO:0000256" key="5">
    <source>
        <dbReference type="HAMAP-Rule" id="MF_00378"/>
    </source>
</evidence>
<dbReference type="EC" id="3.1.11.6" evidence="5"/>
<comment type="catalytic activity">
    <reaction evidence="5 6">
        <text>Exonucleolytic cleavage in either 5'- to 3'- or 3'- to 5'-direction to yield nucleoside 5'-phosphates.</text>
        <dbReference type="EC" id="3.1.11.6"/>
    </reaction>
</comment>
<dbReference type="InterPro" id="IPR020579">
    <property type="entry name" value="Exonuc_VII_lsu_C"/>
</dbReference>
<feature type="coiled-coil region" evidence="7">
    <location>
        <begin position="265"/>
        <end position="300"/>
    </location>
</feature>
<evidence type="ECO:0000313" key="11">
    <source>
        <dbReference type="Proteomes" id="UP000824239"/>
    </source>
</evidence>
<keyword evidence="4 5" id="KW-0269">Exonuclease</keyword>
<evidence type="ECO:0000256" key="4">
    <source>
        <dbReference type="ARBA" id="ARBA00022839"/>
    </source>
</evidence>
<comment type="subunit">
    <text evidence="5">Heterooligomer composed of large and small subunits.</text>
</comment>
<accession>A0A9D1IXA7</accession>
<dbReference type="InterPro" id="IPR003753">
    <property type="entry name" value="Exonuc_VII_L"/>
</dbReference>
<keyword evidence="1 5" id="KW-0963">Cytoplasm</keyword>
<dbReference type="InterPro" id="IPR025824">
    <property type="entry name" value="OB-fold_nuc-bd_dom"/>
</dbReference>
<dbReference type="GO" id="GO:0006308">
    <property type="term" value="P:DNA catabolic process"/>
    <property type="evidence" value="ECO:0007669"/>
    <property type="project" value="UniProtKB-UniRule"/>
</dbReference>
<dbReference type="PANTHER" id="PTHR30008">
    <property type="entry name" value="EXODEOXYRIBONUCLEASE 7 LARGE SUBUNIT"/>
    <property type="match status" value="1"/>
</dbReference>
<dbReference type="AlphaFoldDB" id="A0A9D1IXA7"/>
<name>A0A9D1IXA7_9FIRM</name>
<reference evidence="10" key="2">
    <citation type="journal article" date="2021" name="PeerJ">
        <title>Extensive microbial diversity within the chicken gut microbiome revealed by metagenomics and culture.</title>
        <authorList>
            <person name="Gilroy R."/>
            <person name="Ravi A."/>
            <person name="Getino M."/>
            <person name="Pursley I."/>
            <person name="Horton D.L."/>
            <person name="Alikhan N.F."/>
            <person name="Baker D."/>
            <person name="Gharbi K."/>
            <person name="Hall N."/>
            <person name="Watson M."/>
            <person name="Adriaenssens E.M."/>
            <person name="Foster-Nyarko E."/>
            <person name="Jarju S."/>
            <person name="Secka A."/>
            <person name="Antonio M."/>
            <person name="Oren A."/>
            <person name="Chaudhuri R.R."/>
            <person name="La Ragione R."/>
            <person name="Hildebrand F."/>
            <person name="Pallen M.J."/>
        </authorList>
    </citation>
    <scope>NUCLEOTIDE SEQUENCE</scope>
    <source>
        <strain evidence="10">ChiBcec15-4380</strain>
    </source>
</reference>
<evidence type="ECO:0000256" key="3">
    <source>
        <dbReference type="ARBA" id="ARBA00022801"/>
    </source>
</evidence>
<comment type="caution">
    <text evidence="10">The sequence shown here is derived from an EMBL/GenBank/DDBJ whole genome shotgun (WGS) entry which is preliminary data.</text>
</comment>
<gene>
    <name evidence="5" type="primary">xseA</name>
    <name evidence="10" type="ORF">IAA53_06100</name>
</gene>
<evidence type="ECO:0000256" key="6">
    <source>
        <dbReference type="RuleBase" id="RU004355"/>
    </source>
</evidence>
<evidence type="ECO:0000313" key="10">
    <source>
        <dbReference type="EMBL" id="HIR50843.1"/>
    </source>
</evidence>
<comment type="function">
    <text evidence="5">Bidirectionally degrades single-stranded DNA into large acid-insoluble oligonucleotides, which are then degraded further into small acid-soluble oligonucleotides.</text>
</comment>
<evidence type="ECO:0000256" key="7">
    <source>
        <dbReference type="SAM" id="Coils"/>
    </source>
</evidence>
<evidence type="ECO:0000259" key="9">
    <source>
        <dbReference type="Pfam" id="PF13742"/>
    </source>
</evidence>
<dbReference type="CDD" id="cd04489">
    <property type="entry name" value="ExoVII_LU_OBF"/>
    <property type="match status" value="1"/>
</dbReference>
<dbReference type="NCBIfam" id="TIGR00237">
    <property type="entry name" value="xseA"/>
    <property type="match status" value="1"/>
</dbReference>
<keyword evidence="3 5" id="KW-0378">Hydrolase</keyword>
<feature type="domain" description="Exonuclease VII large subunit C-terminal" evidence="8">
    <location>
        <begin position="124"/>
        <end position="344"/>
    </location>
</feature>
<dbReference type="PANTHER" id="PTHR30008:SF0">
    <property type="entry name" value="EXODEOXYRIBONUCLEASE 7 LARGE SUBUNIT"/>
    <property type="match status" value="1"/>
</dbReference>
<sequence length="409" mass="45003">MEAKIYSVSEVNGYIKAQMDRDGLLAGLCIRGEISNYKVYPSGHHYFSLKDSGGAIRCVLFRGAASALRFRPENGMQVLATGRVTVFPRDGAYQLYCERLTPEGVGDLYVAFEQLKGKLQAEGLFDPAHKKPLPQFPGRIAIVTSAAGAAIHDMLRILGKRYPLSKVILLPVRVQGAEAPAEIAGAIRYVNRHRLADLIITGRGGGSMEDLWAFNDERVARMIYLSEIPVISAVGHEPDVTISDFVADLRAATPSNAAELAVPDQGELRERLLSLQTRLAQAETKRLKLWRQEVEKLRTARVLQSPTNYLEDRRLLVDYQQNKLLAAVRQALLRKKQGYVRLRTALESMSPMGVLARGYAMTRDGAGRVITDSAALHIGDTVTITLRQGEADAAITAIRGGSHGREEDL</sequence>
<organism evidence="10 11">
    <name type="scientific">Candidatus Avoscillospira avicola</name>
    <dbReference type="NCBI Taxonomy" id="2840706"/>
    <lineage>
        <taxon>Bacteria</taxon>
        <taxon>Bacillati</taxon>
        <taxon>Bacillota</taxon>
        <taxon>Clostridia</taxon>
        <taxon>Eubacteriales</taxon>
        <taxon>Oscillospiraceae</taxon>
        <taxon>Oscillospiraceae incertae sedis</taxon>
        <taxon>Candidatus Avoscillospira</taxon>
    </lineage>
</organism>
<reference evidence="10" key="1">
    <citation type="submission" date="2020-10" db="EMBL/GenBank/DDBJ databases">
        <authorList>
            <person name="Gilroy R."/>
        </authorList>
    </citation>
    <scope>NUCLEOTIDE SEQUENCE</scope>
    <source>
        <strain evidence="10">ChiBcec15-4380</strain>
    </source>
</reference>
<proteinExistence type="inferred from homology"/>
<dbReference type="GO" id="GO:0009318">
    <property type="term" value="C:exodeoxyribonuclease VII complex"/>
    <property type="evidence" value="ECO:0007669"/>
    <property type="project" value="UniProtKB-UniRule"/>
</dbReference>
<evidence type="ECO:0000256" key="1">
    <source>
        <dbReference type="ARBA" id="ARBA00022490"/>
    </source>
</evidence>
<dbReference type="GO" id="GO:0008855">
    <property type="term" value="F:exodeoxyribonuclease VII activity"/>
    <property type="evidence" value="ECO:0007669"/>
    <property type="project" value="UniProtKB-UniRule"/>
</dbReference>
<evidence type="ECO:0000259" key="8">
    <source>
        <dbReference type="Pfam" id="PF02601"/>
    </source>
</evidence>
<feature type="domain" description="OB-fold nucleic acid binding" evidence="9">
    <location>
        <begin position="6"/>
        <end position="100"/>
    </location>
</feature>
<dbReference type="Pfam" id="PF13742">
    <property type="entry name" value="tRNA_anti_2"/>
    <property type="match status" value="1"/>
</dbReference>
<keyword evidence="2 5" id="KW-0540">Nuclease</keyword>
<protein>
    <recommendedName>
        <fullName evidence="5">Exodeoxyribonuclease 7 large subunit</fullName>
        <ecNumber evidence="5">3.1.11.6</ecNumber>
    </recommendedName>
    <alternativeName>
        <fullName evidence="5">Exodeoxyribonuclease VII large subunit</fullName>
        <shortName evidence="5">Exonuclease VII large subunit</shortName>
    </alternativeName>
</protein>
<evidence type="ECO:0000256" key="2">
    <source>
        <dbReference type="ARBA" id="ARBA00022722"/>
    </source>
</evidence>
<dbReference type="Proteomes" id="UP000824239">
    <property type="component" value="Unassembled WGS sequence"/>
</dbReference>